<accession>A0ABQ0CJA8</accession>
<feature type="domain" description="AAA+ ATPase" evidence="2">
    <location>
        <begin position="605"/>
        <end position="813"/>
    </location>
</feature>
<proteinExistence type="predicted"/>
<evidence type="ECO:0000313" key="4">
    <source>
        <dbReference type="Proteomes" id="UP001562357"/>
    </source>
</evidence>
<feature type="region of interest" description="Disordered" evidence="1">
    <location>
        <begin position="662"/>
        <end position="687"/>
    </location>
</feature>
<dbReference type="InterPro" id="IPR003959">
    <property type="entry name" value="ATPase_AAA_core"/>
</dbReference>
<organism evidence="3 4">
    <name type="scientific">Epichloe bromicola</name>
    <dbReference type="NCBI Taxonomy" id="79588"/>
    <lineage>
        <taxon>Eukaryota</taxon>
        <taxon>Fungi</taxon>
        <taxon>Dikarya</taxon>
        <taxon>Ascomycota</taxon>
        <taxon>Pezizomycotina</taxon>
        <taxon>Sordariomycetes</taxon>
        <taxon>Hypocreomycetidae</taxon>
        <taxon>Hypocreales</taxon>
        <taxon>Clavicipitaceae</taxon>
        <taxon>Epichloe</taxon>
    </lineage>
</organism>
<feature type="compositionally biased region" description="Polar residues" evidence="1">
    <location>
        <begin position="145"/>
        <end position="154"/>
    </location>
</feature>
<keyword evidence="4" id="KW-1185">Reference proteome</keyword>
<protein>
    <recommendedName>
        <fullName evidence="2">AAA+ ATPase domain-containing protein</fullName>
    </recommendedName>
</protein>
<dbReference type="InterPro" id="IPR027417">
    <property type="entry name" value="P-loop_NTPase"/>
</dbReference>
<dbReference type="PANTHER" id="PTHR23389:SF21">
    <property type="entry name" value="ATPASE FAMILY AAA DOMAIN-CONTAINING PROTEIN 5"/>
    <property type="match status" value="1"/>
</dbReference>
<feature type="region of interest" description="Disordered" evidence="1">
    <location>
        <begin position="226"/>
        <end position="309"/>
    </location>
</feature>
<evidence type="ECO:0000256" key="1">
    <source>
        <dbReference type="SAM" id="MobiDB-lite"/>
    </source>
</evidence>
<feature type="compositionally biased region" description="Polar residues" evidence="1">
    <location>
        <begin position="257"/>
        <end position="280"/>
    </location>
</feature>
<feature type="region of interest" description="Disordered" evidence="1">
    <location>
        <begin position="145"/>
        <end position="206"/>
    </location>
</feature>
<feature type="region of interest" description="Disordered" evidence="1">
    <location>
        <begin position="526"/>
        <end position="547"/>
    </location>
</feature>
<feature type="compositionally biased region" description="Basic and acidic residues" evidence="1">
    <location>
        <begin position="533"/>
        <end position="545"/>
    </location>
</feature>
<dbReference type="InterPro" id="IPR003593">
    <property type="entry name" value="AAA+_ATPase"/>
</dbReference>
<comment type="caution">
    <text evidence="3">The sequence shown here is derived from an EMBL/GenBank/DDBJ whole genome shotgun (WGS) entry which is preliminary data.</text>
</comment>
<name>A0ABQ0CJA8_9HYPO</name>
<feature type="region of interest" description="Disordered" evidence="1">
    <location>
        <begin position="568"/>
        <end position="598"/>
    </location>
</feature>
<feature type="compositionally biased region" description="Polar residues" evidence="1">
    <location>
        <begin position="584"/>
        <end position="593"/>
    </location>
</feature>
<reference evidence="4" key="1">
    <citation type="submission" date="2024-06" db="EMBL/GenBank/DDBJ databases">
        <title>Draft Genome Sequences of Epichloe bromicola Strains Isolated from Elymus ciliaris.</title>
        <authorList>
            <consortium name="Epichloe bromicola genome sequencing consortium"/>
            <person name="Miura A."/>
            <person name="Imano S."/>
            <person name="Ashida A."/>
            <person name="Sato I."/>
            <person name="Chiba S."/>
            <person name="Tanaka A."/>
            <person name="Camagna M."/>
            <person name="Takemoto D."/>
        </authorList>
    </citation>
    <scope>NUCLEOTIDE SEQUENCE [LARGE SCALE GENOMIC DNA]</scope>
    <source>
        <strain evidence="4">DP</strain>
    </source>
</reference>
<dbReference type="Gene3D" id="3.40.50.300">
    <property type="entry name" value="P-loop containing nucleotide triphosphate hydrolases"/>
    <property type="match status" value="1"/>
</dbReference>
<dbReference type="Proteomes" id="UP001562357">
    <property type="component" value="Unassembled WGS sequence"/>
</dbReference>
<evidence type="ECO:0000259" key="2">
    <source>
        <dbReference type="SMART" id="SM00382"/>
    </source>
</evidence>
<dbReference type="Pfam" id="PF00004">
    <property type="entry name" value="AAA"/>
    <property type="match status" value="1"/>
</dbReference>
<dbReference type="SUPFAM" id="SSF52540">
    <property type="entry name" value="P-loop containing nucleoside triphosphate hydrolases"/>
    <property type="match status" value="1"/>
</dbReference>
<feature type="compositionally biased region" description="Basic and acidic residues" evidence="1">
    <location>
        <begin position="59"/>
        <end position="68"/>
    </location>
</feature>
<feature type="compositionally biased region" description="Acidic residues" evidence="1">
    <location>
        <begin position="574"/>
        <end position="583"/>
    </location>
</feature>
<gene>
    <name evidence="3" type="primary">g1938</name>
    <name evidence="3" type="ORF">EsDP_00001938</name>
</gene>
<evidence type="ECO:0000313" key="3">
    <source>
        <dbReference type="EMBL" id="GAB0133531.1"/>
    </source>
</evidence>
<dbReference type="EMBL" id="BAAFGZ010000047">
    <property type="protein sequence ID" value="GAB0133531.1"/>
    <property type="molecule type" value="Genomic_DNA"/>
</dbReference>
<dbReference type="PANTHER" id="PTHR23389">
    <property type="entry name" value="CHROMOSOME TRANSMISSION FIDELITY FACTOR 18"/>
    <property type="match status" value="1"/>
</dbReference>
<dbReference type="SMART" id="SM00382">
    <property type="entry name" value="AAA"/>
    <property type="match status" value="1"/>
</dbReference>
<sequence length="1184" mass="131298">MLNNRTAQDRSSNGTGMGPVIVNMSHRGVGEPSTQKLHPFFAKGSPSDLATAPPSQHFGLDDVRDPSKGPHHNSPLAKRHKLEHLSSQFTNNAEALTSGQEHTVSAAGWIQPLPDRHVMKQIEQQPTPGPIQHREILAIPEFPTTSHAHSSVKPSETAPGPTSFDAKDTKSTGPSAGRKVLKFNMKTGTLGSPPKAKQKPKPSRMVCVRYGKDDLRRREFGEKITQILNGDLQLPTTPTEPRSTRKKAQANDGPTILASSSKTTHPFFTGKSKPQSSAPSHATDAATAKSPSRKHSIFMSTPVSPRKPKNPFISINQNKAPQFGSKSGGTRVPGAKYPMWPPKGMSHVRGDNFEYLSTAIPQLRPVGDRKSKGQVTTIGQAESVLTAVMEHIDVEALRGSLPRDEDSFTPAPSELRMPQRHFESGLRLQHRIRPQLSISSPISLAGEEDVNQDELAGPAPAAAHPAISRHYVSLVKQLSAFDRSTCERMDWNQKYAPVSAAQVLQKGKDAIYIKHWLEAMKVQSVETGGSDSMGDRNKQKADVLPKKRRKKNKVDDFIFDTEDEASELEQISECGDDEDDDTDSWQAQKSVMRSSHRRSKELGRLKNTIVLSGPNGCGKTAAVYAIAKELGFEVFEINASSRRSGKDVLERIGDMTRNHLVQQHRAQPPCADDDTTDAADLHESKSSKQGVMTAFFKKKPEGKANPKKPKKASAAQAQKQSLILIEEADILYEEDKQLWATLMGMMNQSRRPFVVTCNDESLVPLQSLNLHGIFRFTSAPIPSAVDLCVLIAANEGHALRRGAVEALYQSRKFDLRATISDLNFWCQIGVGDRKGGFDWFYSRWPKGCDLDERGDVVRVISQDTYRHGMGWIGRDAILSERNRLDREMEVLQQSWSFWQVDTGDWCQSAEMSVLANDVWCAARKQSGKRATALEAFDDFYQTQSDADLFSSGIFAKPLKERVDPTLPEMATGVRDDFIIGRNLLDAQEVSYHTTYSQSISLALRCQARHQLCLESQRLLQPLDKPRLRSMDESAAIAELDASFGYQVQDTTRMDIAYAFDPIAVAPKAQPTSHLDPTVFDRTMRLIVVDVAPWVRGIVAFENQLMQQRQKLNSLLGEGATRKRMRNTRSAYSALEGGERRSTRKERYFGDSLTTSLVLRTGSPCWRDAVAESMQCSRMETDGGG</sequence>
<feature type="region of interest" description="Disordered" evidence="1">
    <location>
        <begin position="27"/>
        <end position="79"/>
    </location>
</feature>